<accession>A0AC61N970</accession>
<name>A0AC61N970_9FIRM</name>
<dbReference type="Proteomes" id="UP000682782">
    <property type="component" value="Chromosome"/>
</dbReference>
<evidence type="ECO:0000313" key="1">
    <source>
        <dbReference type="EMBL" id="QUC67106.1"/>
    </source>
</evidence>
<organism evidence="1 2">
    <name type="scientific">Aristaeella hokkaidonensis</name>
    <dbReference type="NCBI Taxonomy" id="3046382"/>
    <lineage>
        <taxon>Bacteria</taxon>
        <taxon>Bacillati</taxon>
        <taxon>Bacillota</taxon>
        <taxon>Clostridia</taxon>
        <taxon>Eubacteriales</taxon>
        <taxon>Aristaeellaceae</taxon>
        <taxon>Aristaeella</taxon>
    </lineage>
</organism>
<reference evidence="1" key="1">
    <citation type="submission" date="2021-01" db="EMBL/GenBank/DDBJ databases">
        <title>Complete genome sequence of Clostridiales bacterium R-7.</title>
        <authorList>
            <person name="Mahoney-Kurpe S.C."/>
            <person name="Palevich N."/>
            <person name="Koike S."/>
            <person name="Moon C.D."/>
            <person name="Attwood G.T."/>
        </authorList>
    </citation>
    <scope>NUCLEOTIDE SEQUENCE</scope>
    <source>
        <strain evidence="1">R-7</strain>
    </source>
</reference>
<dbReference type="EMBL" id="CP068393">
    <property type="protein sequence ID" value="QUC67106.1"/>
    <property type="molecule type" value="Genomic_DNA"/>
</dbReference>
<evidence type="ECO:0000313" key="2">
    <source>
        <dbReference type="Proteomes" id="UP000682782"/>
    </source>
</evidence>
<protein>
    <submittedName>
        <fullName evidence="1">Uncharacterized protein</fullName>
    </submittedName>
</protein>
<proteinExistence type="predicted"/>
<keyword evidence="2" id="KW-1185">Reference proteome</keyword>
<sequence>MDFTKLILCLIILGGVALVCFADRKSVKNFDERQLLYRGRAVTIAFASLLLCLFVVLLLNTMNLAWFDLSIAVILSMVISLTIFAVYAILHDAYFTRLKKQVLFSVLFLVVALANVFNGIRHSFGGSAESVYDIVLPVAVGVLGLVVCATLFIKSRMDKKESDEE</sequence>
<gene>
    <name evidence="1" type="ORF">JYE49_14935</name>
</gene>